<dbReference type="Pfam" id="PF00089">
    <property type="entry name" value="Trypsin"/>
    <property type="match status" value="1"/>
</dbReference>
<comment type="caution">
    <text evidence="6">The sequence shown here is derived from an EMBL/GenBank/DDBJ whole genome shotgun (WGS) entry which is preliminary data.</text>
</comment>
<evidence type="ECO:0000313" key="7">
    <source>
        <dbReference type="Proteomes" id="UP000494165"/>
    </source>
</evidence>
<organism evidence="6 7">
    <name type="scientific">Cloeon dipterum</name>
    <dbReference type="NCBI Taxonomy" id="197152"/>
    <lineage>
        <taxon>Eukaryota</taxon>
        <taxon>Metazoa</taxon>
        <taxon>Ecdysozoa</taxon>
        <taxon>Arthropoda</taxon>
        <taxon>Hexapoda</taxon>
        <taxon>Insecta</taxon>
        <taxon>Pterygota</taxon>
        <taxon>Palaeoptera</taxon>
        <taxon>Ephemeroptera</taxon>
        <taxon>Pisciforma</taxon>
        <taxon>Baetidae</taxon>
        <taxon>Cloeon</taxon>
    </lineage>
</organism>
<keyword evidence="4" id="KW-0732">Signal</keyword>
<dbReference type="PRINTS" id="PR00722">
    <property type="entry name" value="CHYMOTRYPSIN"/>
</dbReference>
<evidence type="ECO:0000256" key="3">
    <source>
        <dbReference type="SAM" id="MobiDB-lite"/>
    </source>
</evidence>
<dbReference type="PANTHER" id="PTHR24252:SF7">
    <property type="entry name" value="HYALIN"/>
    <property type="match status" value="1"/>
</dbReference>
<evidence type="ECO:0000313" key="6">
    <source>
        <dbReference type="EMBL" id="CAB3379400.1"/>
    </source>
</evidence>
<dbReference type="PROSITE" id="PS50240">
    <property type="entry name" value="TRYPSIN_DOM"/>
    <property type="match status" value="1"/>
</dbReference>
<protein>
    <recommendedName>
        <fullName evidence="5">Peptidase S1 domain-containing protein</fullName>
    </recommendedName>
</protein>
<dbReference type="AlphaFoldDB" id="A0A8S1DF89"/>
<dbReference type="Proteomes" id="UP000494165">
    <property type="component" value="Unassembled WGS sequence"/>
</dbReference>
<feature type="region of interest" description="Disordered" evidence="3">
    <location>
        <begin position="316"/>
        <end position="385"/>
    </location>
</feature>
<dbReference type="InterPro" id="IPR009003">
    <property type="entry name" value="Peptidase_S1_PA"/>
</dbReference>
<feature type="region of interest" description="Disordered" evidence="3">
    <location>
        <begin position="397"/>
        <end position="445"/>
    </location>
</feature>
<feature type="compositionally biased region" description="Low complexity" evidence="3">
    <location>
        <begin position="319"/>
        <end position="363"/>
    </location>
</feature>
<keyword evidence="2" id="KW-0720">Serine protease</keyword>
<dbReference type="PROSITE" id="PS00135">
    <property type="entry name" value="TRYPSIN_SER"/>
    <property type="match status" value="1"/>
</dbReference>
<accession>A0A8S1DF89</accession>
<dbReference type="InterPro" id="IPR043504">
    <property type="entry name" value="Peptidase_S1_PA_chymotrypsin"/>
</dbReference>
<dbReference type="Gene3D" id="2.40.10.10">
    <property type="entry name" value="Trypsin-like serine proteases"/>
    <property type="match status" value="1"/>
</dbReference>
<keyword evidence="7" id="KW-1185">Reference proteome</keyword>
<proteinExistence type="predicted"/>
<dbReference type="EMBL" id="CADEPI010000185">
    <property type="protein sequence ID" value="CAB3379400.1"/>
    <property type="molecule type" value="Genomic_DNA"/>
</dbReference>
<keyword evidence="1" id="KW-1015">Disulfide bond</keyword>
<dbReference type="GO" id="GO:0004252">
    <property type="term" value="F:serine-type endopeptidase activity"/>
    <property type="evidence" value="ECO:0007669"/>
    <property type="project" value="InterPro"/>
</dbReference>
<keyword evidence="2" id="KW-0645">Protease</keyword>
<dbReference type="SUPFAM" id="SSF50494">
    <property type="entry name" value="Trypsin-like serine proteases"/>
    <property type="match status" value="1"/>
</dbReference>
<dbReference type="OrthoDB" id="5597713at2759"/>
<evidence type="ECO:0000256" key="4">
    <source>
        <dbReference type="SAM" id="SignalP"/>
    </source>
</evidence>
<dbReference type="FunFam" id="2.40.10.10:FF:000068">
    <property type="entry name" value="transmembrane protease serine 2"/>
    <property type="match status" value="1"/>
</dbReference>
<feature type="compositionally biased region" description="Pro residues" evidence="3">
    <location>
        <begin position="370"/>
        <end position="384"/>
    </location>
</feature>
<dbReference type="GO" id="GO:0006508">
    <property type="term" value="P:proteolysis"/>
    <property type="evidence" value="ECO:0007669"/>
    <property type="project" value="UniProtKB-KW"/>
</dbReference>
<dbReference type="PANTHER" id="PTHR24252">
    <property type="entry name" value="ACROSIN-RELATED"/>
    <property type="match status" value="1"/>
</dbReference>
<dbReference type="InterPro" id="IPR001314">
    <property type="entry name" value="Peptidase_S1A"/>
</dbReference>
<keyword evidence="2" id="KW-0378">Hydrolase</keyword>
<dbReference type="SMART" id="SM00020">
    <property type="entry name" value="Tryp_SPc"/>
    <property type="match status" value="1"/>
</dbReference>
<evidence type="ECO:0000256" key="1">
    <source>
        <dbReference type="ARBA" id="ARBA00023157"/>
    </source>
</evidence>
<dbReference type="InterPro" id="IPR018114">
    <property type="entry name" value="TRYPSIN_HIS"/>
</dbReference>
<feature type="chain" id="PRO_5035812086" description="Peptidase S1 domain-containing protein" evidence="4">
    <location>
        <begin position="25"/>
        <end position="517"/>
    </location>
</feature>
<dbReference type="PROSITE" id="PS00134">
    <property type="entry name" value="TRYPSIN_HIS"/>
    <property type="match status" value="1"/>
</dbReference>
<reference evidence="6 7" key="1">
    <citation type="submission" date="2020-04" db="EMBL/GenBank/DDBJ databases">
        <authorList>
            <person name="Alioto T."/>
            <person name="Alioto T."/>
            <person name="Gomez Garrido J."/>
        </authorList>
    </citation>
    <scope>NUCLEOTIDE SEQUENCE [LARGE SCALE GENOMIC DNA]</scope>
</reference>
<dbReference type="InterPro" id="IPR033116">
    <property type="entry name" value="TRYPSIN_SER"/>
</dbReference>
<name>A0A8S1DF89_9INSE</name>
<evidence type="ECO:0000259" key="5">
    <source>
        <dbReference type="PROSITE" id="PS50240"/>
    </source>
</evidence>
<feature type="domain" description="Peptidase S1" evidence="5">
    <location>
        <begin position="82"/>
        <end position="314"/>
    </location>
</feature>
<dbReference type="CDD" id="cd00190">
    <property type="entry name" value="Tryp_SPc"/>
    <property type="match status" value="1"/>
</dbReference>
<gene>
    <name evidence="6" type="ORF">CLODIP_2_CD04128</name>
</gene>
<sequence>MMGGVALLILSVAVFQISLLETSGQENVTPVYKVKDKTKETFTKEQLKAIEVNLLPKPPGTGFKPIDQGTSPGKFNYAAKQIIGGTQAVLKQFPYQVVIVMDGAMTCGGSLILPDWVLTAAHCVKPYTHFALLFGAIYRWPSSGTPGWVKMNTTTSYYHPNYSDYTLVNDIALLKLPTPLNLTDYINVVKLPPASDATKTFVGVNATVSGFGRFTNNSTVSSYLNYVVLPVISNTECLSYYGSSVIDSTLCCATQTNQSHCKGDSGGPLVYTDSDGSVVQIGVVSYGSIYGCDAGPNGYARVSSFLNWMSATIGTDLATTPSSDTTTTTTTPTTTTTTTPTTTTTTTPTTTTTTTPITTTTTTNYHHLPPRQPLQLPPRQPLQLPPRKLLQLPPLLSKPLQPNQQQLQNQPRLRNQPQPNQPQLRNQPQPNQPQLRNQPQPRNQPPLNLLSALKLLLILWLEHAALLLPVTFSSLELDKKNLMNFNAASTIRNLAEKAAYVNCVLNNTGIVKFDLYV</sequence>
<feature type="signal peptide" evidence="4">
    <location>
        <begin position="1"/>
        <end position="24"/>
    </location>
</feature>
<dbReference type="InterPro" id="IPR001254">
    <property type="entry name" value="Trypsin_dom"/>
</dbReference>
<evidence type="ECO:0000256" key="2">
    <source>
        <dbReference type="RuleBase" id="RU363034"/>
    </source>
</evidence>